<comment type="caution">
    <text evidence="6">The sequence shown here is derived from an EMBL/GenBank/DDBJ whole genome shotgun (WGS) entry which is preliminary data.</text>
</comment>
<proteinExistence type="inferred from homology"/>
<evidence type="ECO:0000256" key="3">
    <source>
        <dbReference type="ARBA" id="ARBA00023163"/>
    </source>
</evidence>
<dbReference type="SMART" id="SM00353">
    <property type="entry name" value="HLH"/>
    <property type="match status" value="1"/>
</dbReference>
<gene>
    <name evidence="6" type="ORF">J5N97_026471</name>
</gene>
<dbReference type="InterPro" id="IPR044295">
    <property type="entry name" value="BIM1/2/3"/>
</dbReference>
<feature type="compositionally biased region" description="Basic and acidic residues" evidence="4">
    <location>
        <begin position="47"/>
        <end position="58"/>
    </location>
</feature>
<organism evidence="6 7">
    <name type="scientific">Dioscorea zingiberensis</name>
    <dbReference type="NCBI Taxonomy" id="325984"/>
    <lineage>
        <taxon>Eukaryota</taxon>
        <taxon>Viridiplantae</taxon>
        <taxon>Streptophyta</taxon>
        <taxon>Embryophyta</taxon>
        <taxon>Tracheophyta</taxon>
        <taxon>Spermatophyta</taxon>
        <taxon>Magnoliopsida</taxon>
        <taxon>Liliopsida</taxon>
        <taxon>Dioscoreales</taxon>
        <taxon>Dioscoreaceae</taxon>
        <taxon>Dioscorea</taxon>
    </lineage>
</organism>
<dbReference type="InterPro" id="IPR011598">
    <property type="entry name" value="bHLH_dom"/>
</dbReference>
<evidence type="ECO:0000313" key="6">
    <source>
        <dbReference type="EMBL" id="KAJ0965333.1"/>
    </source>
</evidence>
<dbReference type="PANTHER" id="PTHR46412:SF6">
    <property type="entry name" value="TRANSCRIPTION FACTOR BIM2"/>
    <property type="match status" value="1"/>
</dbReference>
<comment type="similarity">
    <text evidence="1">Belongs to the bHLH protein family.</text>
</comment>
<dbReference type="GO" id="GO:0006351">
    <property type="term" value="P:DNA-templated transcription"/>
    <property type="evidence" value="ECO:0007669"/>
    <property type="project" value="InterPro"/>
</dbReference>
<dbReference type="CDD" id="cd11453">
    <property type="entry name" value="bHLH_AtBIM_like"/>
    <property type="match status" value="1"/>
</dbReference>
<feature type="domain" description="BHLH" evidence="5">
    <location>
        <begin position="41"/>
        <end position="91"/>
    </location>
</feature>
<feature type="region of interest" description="Disordered" evidence="4">
    <location>
        <begin position="307"/>
        <end position="350"/>
    </location>
</feature>
<feature type="compositionally biased region" description="Basic and acidic residues" evidence="4">
    <location>
        <begin position="337"/>
        <end position="350"/>
    </location>
</feature>
<dbReference type="SUPFAM" id="SSF47459">
    <property type="entry name" value="HLH, helix-loop-helix DNA-binding domain"/>
    <property type="match status" value="1"/>
</dbReference>
<dbReference type="EMBL" id="JAGGNH010000008">
    <property type="protein sequence ID" value="KAJ0965333.1"/>
    <property type="molecule type" value="Genomic_DNA"/>
</dbReference>
<keyword evidence="3" id="KW-0804">Transcription</keyword>
<dbReference type="InterPro" id="IPR036638">
    <property type="entry name" value="HLH_DNA-bd_sf"/>
</dbReference>
<protein>
    <recommendedName>
        <fullName evidence="5">BHLH domain-containing protein</fullName>
    </recommendedName>
</protein>
<reference evidence="6" key="2">
    <citation type="journal article" date="2022" name="Hortic Res">
        <title>The genome of Dioscorea zingiberensis sheds light on the biosynthesis, origin and evolution of the medicinally important diosgenin saponins.</title>
        <authorList>
            <person name="Li Y."/>
            <person name="Tan C."/>
            <person name="Li Z."/>
            <person name="Guo J."/>
            <person name="Li S."/>
            <person name="Chen X."/>
            <person name="Wang C."/>
            <person name="Dai X."/>
            <person name="Yang H."/>
            <person name="Song W."/>
            <person name="Hou L."/>
            <person name="Xu J."/>
            <person name="Tong Z."/>
            <person name="Xu A."/>
            <person name="Yuan X."/>
            <person name="Wang W."/>
            <person name="Yang Q."/>
            <person name="Chen L."/>
            <person name="Sun Z."/>
            <person name="Wang K."/>
            <person name="Pan B."/>
            <person name="Chen J."/>
            <person name="Bao Y."/>
            <person name="Liu F."/>
            <person name="Qi X."/>
            <person name="Gang D.R."/>
            <person name="Wen J."/>
            <person name="Li J."/>
        </authorList>
    </citation>
    <scope>NUCLEOTIDE SEQUENCE</scope>
    <source>
        <strain evidence="6">Dzin_1.0</strain>
    </source>
</reference>
<dbReference type="GO" id="GO:0046983">
    <property type="term" value="F:protein dimerization activity"/>
    <property type="evidence" value="ECO:0007669"/>
    <property type="project" value="InterPro"/>
</dbReference>
<name>A0A9D5C307_9LILI</name>
<evidence type="ECO:0000259" key="5">
    <source>
        <dbReference type="PROSITE" id="PS50888"/>
    </source>
</evidence>
<keyword evidence="2" id="KW-0805">Transcription regulation</keyword>
<evidence type="ECO:0000256" key="2">
    <source>
        <dbReference type="ARBA" id="ARBA00023015"/>
    </source>
</evidence>
<dbReference type="Pfam" id="PF00010">
    <property type="entry name" value="HLH"/>
    <property type="match status" value="1"/>
</dbReference>
<reference evidence="6" key="1">
    <citation type="submission" date="2021-03" db="EMBL/GenBank/DDBJ databases">
        <authorList>
            <person name="Li Z."/>
            <person name="Yang C."/>
        </authorList>
    </citation>
    <scope>NUCLEOTIDE SEQUENCE</scope>
    <source>
        <strain evidence="6">Dzin_1.0</strain>
        <tissue evidence="6">Leaf</tissue>
    </source>
</reference>
<feature type="region of interest" description="Disordered" evidence="4">
    <location>
        <begin position="1"/>
        <end position="58"/>
    </location>
</feature>
<dbReference type="PROSITE" id="PS50888">
    <property type="entry name" value="BHLH"/>
    <property type="match status" value="1"/>
</dbReference>
<dbReference type="PANTHER" id="PTHR46412">
    <property type="entry name" value="BES1-INTERACTING MYC-LIKE PROTEIN"/>
    <property type="match status" value="1"/>
</dbReference>
<accession>A0A9D5C307</accession>
<dbReference type="Gene3D" id="4.10.280.10">
    <property type="entry name" value="Helix-loop-helix DNA-binding domain"/>
    <property type="match status" value="1"/>
</dbReference>
<evidence type="ECO:0000313" key="7">
    <source>
        <dbReference type="Proteomes" id="UP001085076"/>
    </source>
</evidence>
<sequence>MEMISRSSDEEEEFGKQDDGAASHKVGLTGKLNRRSTDASTPRSKHSATEQRRRSKINDRFQKLRELIPCSDQKRDKASFLFEVIEYIRFLQEKLQRHEASCPGWNQENAWDKVYFRSIWKNAQNNSQGPVDDIADPSQEIKNGPVPPGFMLSGRFDDSNIPVAPAMVSNIRNPSESDNMTADVSYKPMESPAVSAMAVPLQPNMYAAVGNETVSAQTQQRFMPDGDNFASQPQSQADCAVSGDMLNDQEELTIDEGTISLSSAYSRGVLSSLTQSLQSSGVDLSETSISVQINLCKPLITLRPSMTNTVTSTKDHDDPSSGNGAMDHSMVGFGSEESERMPKRPRLDNH</sequence>
<keyword evidence="7" id="KW-1185">Reference proteome</keyword>
<evidence type="ECO:0000256" key="4">
    <source>
        <dbReference type="SAM" id="MobiDB-lite"/>
    </source>
</evidence>
<dbReference type="GO" id="GO:0003700">
    <property type="term" value="F:DNA-binding transcription factor activity"/>
    <property type="evidence" value="ECO:0007669"/>
    <property type="project" value="InterPro"/>
</dbReference>
<dbReference type="Proteomes" id="UP001085076">
    <property type="component" value="Miscellaneous, Linkage group lg08"/>
</dbReference>
<dbReference type="AlphaFoldDB" id="A0A9D5C307"/>
<dbReference type="OrthoDB" id="690068at2759"/>
<evidence type="ECO:0000256" key="1">
    <source>
        <dbReference type="ARBA" id="ARBA00005510"/>
    </source>
</evidence>